<protein>
    <submittedName>
        <fullName evidence="2">Uncharacterized protein</fullName>
    </submittedName>
</protein>
<keyword evidence="1" id="KW-0732">Signal</keyword>
<reference evidence="2 3" key="1">
    <citation type="journal article" date="2015" name="Plant Cell">
        <title>Oil accumulation by the oleaginous diatom Fistulifera solaris as revealed by the genome and transcriptome.</title>
        <authorList>
            <person name="Tanaka T."/>
            <person name="Maeda Y."/>
            <person name="Veluchamy A."/>
            <person name="Tanaka M."/>
            <person name="Abida H."/>
            <person name="Marechal E."/>
            <person name="Bowler C."/>
            <person name="Muto M."/>
            <person name="Sunaga Y."/>
            <person name="Tanaka M."/>
            <person name="Yoshino T."/>
            <person name="Taniguchi T."/>
            <person name="Fukuda Y."/>
            <person name="Nemoto M."/>
            <person name="Matsumoto M."/>
            <person name="Wong P.S."/>
            <person name="Aburatani S."/>
            <person name="Fujibuchi W."/>
        </authorList>
    </citation>
    <scope>NUCLEOTIDE SEQUENCE [LARGE SCALE GENOMIC DNA]</scope>
    <source>
        <strain evidence="2 3">JPCC DA0580</strain>
    </source>
</reference>
<name>A0A1Z5K0G4_FISSO</name>
<evidence type="ECO:0000313" key="3">
    <source>
        <dbReference type="Proteomes" id="UP000198406"/>
    </source>
</evidence>
<sequence>MLHTHSLSAYFFFFFLLLCFYGTVIAHEYLIVGVSGGLQDGFPERSKMDYHHGQDDAVPALFLGKGLVRGYKAFLDVMQPGWRQYIEEPGQPLINSNVFPTGCYEHANEYWIYLIDARQVMAVLNNEPRFLSITPDTGMVDLQAGETTPVVRALFTNIIQQQGKSDFERVAIPLVTAVWFQKESHVPSPPIRIHDDGTQITNFPESLALWANVSDADRTALVQEDCSDQTCSAEALQRVQRYWDGIRRAVRHAEQSLAELKEVDYGPPFSCQKKVRFGVGNDTARINDPFSSEQMTELLQSVGFHLEQNS</sequence>
<dbReference type="AlphaFoldDB" id="A0A1Z5K0G4"/>
<feature type="signal peptide" evidence="1">
    <location>
        <begin position="1"/>
        <end position="26"/>
    </location>
</feature>
<organism evidence="2 3">
    <name type="scientific">Fistulifera solaris</name>
    <name type="common">Oleaginous diatom</name>
    <dbReference type="NCBI Taxonomy" id="1519565"/>
    <lineage>
        <taxon>Eukaryota</taxon>
        <taxon>Sar</taxon>
        <taxon>Stramenopiles</taxon>
        <taxon>Ochrophyta</taxon>
        <taxon>Bacillariophyta</taxon>
        <taxon>Bacillariophyceae</taxon>
        <taxon>Bacillariophycidae</taxon>
        <taxon>Naviculales</taxon>
        <taxon>Naviculaceae</taxon>
        <taxon>Fistulifera</taxon>
    </lineage>
</organism>
<evidence type="ECO:0000313" key="2">
    <source>
        <dbReference type="EMBL" id="GAX19649.1"/>
    </source>
</evidence>
<evidence type="ECO:0000256" key="1">
    <source>
        <dbReference type="SAM" id="SignalP"/>
    </source>
</evidence>
<dbReference type="InParanoid" id="A0A1Z5K0G4"/>
<accession>A0A1Z5K0G4</accession>
<dbReference type="Proteomes" id="UP000198406">
    <property type="component" value="Unassembled WGS sequence"/>
</dbReference>
<comment type="caution">
    <text evidence="2">The sequence shown here is derived from an EMBL/GenBank/DDBJ whole genome shotgun (WGS) entry which is preliminary data.</text>
</comment>
<dbReference type="OrthoDB" id="39247at2759"/>
<dbReference type="EMBL" id="BDSP01000137">
    <property type="protein sequence ID" value="GAX19649.1"/>
    <property type="molecule type" value="Genomic_DNA"/>
</dbReference>
<keyword evidence="3" id="KW-1185">Reference proteome</keyword>
<gene>
    <name evidence="2" type="ORF">FisN_19Hh233</name>
</gene>
<proteinExistence type="predicted"/>
<feature type="chain" id="PRO_5012938807" evidence="1">
    <location>
        <begin position="27"/>
        <end position="310"/>
    </location>
</feature>